<keyword evidence="3" id="KW-0611">Plant defense</keyword>
<proteinExistence type="inferred from homology"/>
<dbReference type="PROSITE" id="PS01031">
    <property type="entry name" value="SHSP"/>
    <property type="match status" value="1"/>
</dbReference>
<dbReference type="CDD" id="cd06464">
    <property type="entry name" value="ACD_sHsps-like"/>
    <property type="match status" value="1"/>
</dbReference>
<sequence length="210" mass="24454">MEKSAPIVNQSYEDFDPVCKWRIEDYCDTIILHLPGFRREHVRIQINHLGFMVITGEDPIGGIRRRRFKKEIELPTHCNVDAVRANFSPSILSVVMPKKVPPNYEHVQKRQIPEIEHKTKEEKKTNQNIEFIGRGVQEDLETTTNEVVTEYAYASENKFVKNNDVGLTPEMTREVALKFMVMIIVILVIVSYVEDMSKSFMAQAQFYFQD</sequence>
<keyword evidence="6" id="KW-1133">Transmembrane helix</keyword>
<dbReference type="GO" id="GO:0034605">
    <property type="term" value="P:cellular response to heat"/>
    <property type="evidence" value="ECO:0007669"/>
    <property type="project" value="TreeGrafter"/>
</dbReference>
<feature type="transmembrane region" description="Helical" evidence="6">
    <location>
        <begin position="175"/>
        <end position="193"/>
    </location>
</feature>
<dbReference type="EMBL" id="WOCE01000014">
    <property type="protein sequence ID" value="KAE9599648.1"/>
    <property type="molecule type" value="Genomic_DNA"/>
</dbReference>
<organism evidence="8 9">
    <name type="scientific">Lupinus albus</name>
    <name type="common">White lupine</name>
    <name type="synonym">Lupinus termis</name>
    <dbReference type="NCBI Taxonomy" id="3870"/>
    <lineage>
        <taxon>Eukaryota</taxon>
        <taxon>Viridiplantae</taxon>
        <taxon>Streptophyta</taxon>
        <taxon>Embryophyta</taxon>
        <taxon>Tracheophyta</taxon>
        <taxon>Spermatophyta</taxon>
        <taxon>Magnoliopsida</taxon>
        <taxon>eudicotyledons</taxon>
        <taxon>Gunneridae</taxon>
        <taxon>Pentapetalae</taxon>
        <taxon>rosids</taxon>
        <taxon>fabids</taxon>
        <taxon>Fabales</taxon>
        <taxon>Fabaceae</taxon>
        <taxon>Papilionoideae</taxon>
        <taxon>50 kb inversion clade</taxon>
        <taxon>genistoids sensu lato</taxon>
        <taxon>core genistoids</taxon>
        <taxon>Genisteae</taxon>
        <taxon>Lupinus</taxon>
    </lineage>
</organism>
<evidence type="ECO:0000313" key="9">
    <source>
        <dbReference type="Proteomes" id="UP000447434"/>
    </source>
</evidence>
<evidence type="ECO:0000256" key="6">
    <source>
        <dbReference type="SAM" id="Phobius"/>
    </source>
</evidence>
<evidence type="ECO:0000256" key="3">
    <source>
        <dbReference type="ARBA" id="ARBA00022821"/>
    </source>
</evidence>
<dbReference type="Proteomes" id="UP000447434">
    <property type="component" value="Chromosome 14"/>
</dbReference>
<accession>A0A6A4PEK2</accession>
<dbReference type="InterPro" id="IPR002068">
    <property type="entry name" value="A-crystallin/Hsp20_dom"/>
</dbReference>
<dbReference type="GO" id="GO:0005886">
    <property type="term" value="C:plasma membrane"/>
    <property type="evidence" value="ECO:0007669"/>
    <property type="project" value="UniProtKB-SubCell"/>
</dbReference>
<comment type="caution">
    <text evidence="8">The sequence shown here is derived from an EMBL/GenBank/DDBJ whole genome shotgun (WGS) entry which is preliminary data.</text>
</comment>
<keyword evidence="9" id="KW-1185">Reference proteome</keyword>
<evidence type="ECO:0000313" key="8">
    <source>
        <dbReference type="EMBL" id="KAE9599648.1"/>
    </source>
</evidence>
<dbReference type="GO" id="GO:0006952">
    <property type="term" value="P:defense response"/>
    <property type="evidence" value="ECO:0007669"/>
    <property type="project" value="UniProtKB-KW"/>
</dbReference>
<protein>
    <submittedName>
        <fullName evidence="8">Putative HSP20-like chaperone</fullName>
    </submittedName>
</protein>
<evidence type="ECO:0000256" key="2">
    <source>
        <dbReference type="ARBA" id="ARBA00022475"/>
    </source>
</evidence>
<name>A0A6A4PEK2_LUPAL</name>
<comment type="similarity">
    <text evidence="4 5">Belongs to the small heat shock protein (HSP20) family.</text>
</comment>
<evidence type="ECO:0000256" key="5">
    <source>
        <dbReference type="RuleBase" id="RU003616"/>
    </source>
</evidence>
<gene>
    <name evidence="8" type="ORF">Lalb_Chr14g0364621</name>
</gene>
<keyword evidence="6" id="KW-0812">Transmembrane</keyword>
<evidence type="ECO:0000256" key="1">
    <source>
        <dbReference type="ARBA" id="ARBA00004162"/>
    </source>
</evidence>
<dbReference type="Pfam" id="PF00011">
    <property type="entry name" value="HSP20"/>
    <property type="match status" value="1"/>
</dbReference>
<dbReference type="PANTHER" id="PTHR43670:SF108">
    <property type="entry name" value="HSP20_ALPHA CRYSTALLIN FAMILY PROTEIN"/>
    <property type="match status" value="1"/>
</dbReference>
<evidence type="ECO:0000256" key="4">
    <source>
        <dbReference type="PROSITE-ProRule" id="PRU00285"/>
    </source>
</evidence>
<dbReference type="PANTHER" id="PTHR43670">
    <property type="entry name" value="HEAT SHOCK PROTEIN 26"/>
    <property type="match status" value="1"/>
</dbReference>
<feature type="domain" description="SHSP" evidence="7">
    <location>
        <begin position="9"/>
        <end position="118"/>
    </location>
</feature>
<dbReference type="AlphaFoldDB" id="A0A6A4PEK2"/>
<evidence type="ECO:0000259" key="7">
    <source>
        <dbReference type="PROSITE" id="PS01031"/>
    </source>
</evidence>
<reference evidence="9" key="1">
    <citation type="journal article" date="2020" name="Nat. Commun.">
        <title>Genome sequence of the cluster root forming white lupin.</title>
        <authorList>
            <person name="Hufnagel B."/>
            <person name="Marques A."/>
            <person name="Soriano A."/>
            <person name="Marques L."/>
            <person name="Divol F."/>
            <person name="Doumas P."/>
            <person name="Sallet E."/>
            <person name="Mancinotti D."/>
            <person name="Carrere S."/>
            <person name="Marande W."/>
            <person name="Arribat S."/>
            <person name="Keller J."/>
            <person name="Huneau C."/>
            <person name="Blein T."/>
            <person name="Aime D."/>
            <person name="Laguerre M."/>
            <person name="Taylor J."/>
            <person name="Schubert V."/>
            <person name="Nelson M."/>
            <person name="Geu-Flores F."/>
            <person name="Crespi M."/>
            <person name="Gallardo-Guerrero K."/>
            <person name="Delaux P.-M."/>
            <person name="Salse J."/>
            <person name="Berges H."/>
            <person name="Guyot R."/>
            <person name="Gouzy J."/>
            <person name="Peret B."/>
        </authorList>
    </citation>
    <scope>NUCLEOTIDE SEQUENCE [LARGE SCALE GENOMIC DNA]</scope>
    <source>
        <strain evidence="9">cv. Amiga</strain>
    </source>
</reference>
<dbReference type="SUPFAM" id="SSF49764">
    <property type="entry name" value="HSP20-like chaperones"/>
    <property type="match status" value="1"/>
</dbReference>
<dbReference type="Gene3D" id="2.60.40.790">
    <property type="match status" value="1"/>
</dbReference>
<comment type="subcellular location">
    <subcellularLocation>
        <location evidence="1">Cell membrane</location>
        <topology evidence="1">Single-pass membrane protein</topology>
    </subcellularLocation>
</comment>
<keyword evidence="6" id="KW-0472">Membrane</keyword>
<dbReference type="InterPro" id="IPR008978">
    <property type="entry name" value="HSP20-like_chaperone"/>
</dbReference>
<keyword evidence="2" id="KW-1003">Cell membrane</keyword>
<dbReference type="OrthoDB" id="1431247at2759"/>